<keyword evidence="2" id="KW-1185">Reference proteome</keyword>
<accession>A0ACC4D723</accession>
<sequence>MLPLDDQLDDVEISRQFHSALDYHNAYISGRVTPCQVARAILRLIHPKSSASIHRESWIEIHENETLQAARLSTERFASGKSRGVLDGVPFGIKADIRVKSFITSMGMQVVPELPCFQPAGESAWPVTKLEEAGAIIIGVNNMHENGAGNFPNVAQLWAVLELADHEADTSGNNPTTGTPLNAYNHSYYPGARLLAQVPVQQWAWSQSAWAQTRTMFKEMTGYLTSHLGYQVVEIHLPYLEEGQLAHGAVCLSEAVGKTHSRGSRLNNWLTMVNCQGQVLLSTAQHASAMELIKRGQLRQAIMQHLAWLFKQHPGLIILPPTTPFLGWEIHQDDARFGLSDGNVCWNSTRYTWLANFSGIPPVQFPIGYASAPCGSGKLPVGAMGMGQWGCKEPLLGLAKEAETYLCEVSPDGRLRPQHRVDILRLAEEEKHEPAEAWGLSDALHDLSGKAP</sequence>
<gene>
    <name evidence="1" type="ORF">ACCO45_013834</name>
</gene>
<evidence type="ECO:0000313" key="2">
    <source>
        <dbReference type="Proteomes" id="UP001638806"/>
    </source>
</evidence>
<comment type="caution">
    <text evidence="1">The sequence shown here is derived from an EMBL/GenBank/DDBJ whole genome shotgun (WGS) entry which is preliminary data.</text>
</comment>
<dbReference type="Proteomes" id="UP001638806">
    <property type="component" value="Unassembled WGS sequence"/>
</dbReference>
<dbReference type="EMBL" id="JBGNUJ010000013">
    <property type="protein sequence ID" value="KAL3952117.1"/>
    <property type="molecule type" value="Genomic_DNA"/>
</dbReference>
<protein>
    <submittedName>
        <fullName evidence="1">Uncharacterized protein</fullName>
    </submittedName>
</protein>
<organism evidence="1 2">
    <name type="scientific">Purpureocillium lilacinum</name>
    <name type="common">Paecilomyces lilacinus</name>
    <dbReference type="NCBI Taxonomy" id="33203"/>
    <lineage>
        <taxon>Eukaryota</taxon>
        <taxon>Fungi</taxon>
        <taxon>Dikarya</taxon>
        <taxon>Ascomycota</taxon>
        <taxon>Pezizomycotina</taxon>
        <taxon>Sordariomycetes</taxon>
        <taxon>Hypocreomycetidae</taxon>
        <taxon>Hypocreales</taxon>
        <taxon>Ophiocordycipitaceae</taxon>
        <taxon>Purpureocillium</taxon>
    </lineage>
</organism>
<evidence type="ECO:0000313" key="1">
    <source>
        <dbReference type="EMBL" id="KAL3952117.1"/>
    </source>
</evidence>
<reference evidence="1" key="1">
    <citation type="submission" date="2024-12" db="EMBL/GenBank/DDBJ databases">
        <title>Comparative genomics and development of molecular markers within Purpureocillium lilacinum and among Purpureocillium species.</title>
        <authorList>
            <person name="Yeh Z.-Y."/>
            <person name="Ni N.-T."/>
            <person name="Lo P.-H."/>
            <person name="Mushyakhwo K."/>
            <person name="Lin C.-F."/>
            <person name="Nai Y.-S."/>
        </authorList>
    </citation>
    <scope>NUCLEOTIDE SEQUENCE</scope>
    <source>
        <strain evidence="1">NCHU-NPUST-175</strain>
    </source>
</reference>
<proteinExistence type="predicted"/>
<name>A0ACC4D723_PURLI</name>